<accession>A0AAW6CSK1</accession>
<evidence type="ECO:0000313" key="2">
    <source>
        <dbReference type="Proteomes" id="UP001212981"/>
    </source>
</evidence>
<sequence length="261" mass="30531">MNCTLSELYDQKPEWFECETKQLPVRVNILDPMEDLSIQIYPDDAFAKAYNGGRGKPEAWVILDAPKDGYIEFGHWANTKEEFMEWTRHKEWKKLLRYLTTPIDGFIDIPTGTLHAIVKGVLTYNISRNADLTLRLYDYDRIDPGTHKKRESQPQEVFENVNIPDKRIEFQMFPSSFEFGCRVTRYGDEPGLYTLFRLQIDEKGKFLHDRFAFYTCVKGQGTINDISIRQGETILVPANMGWMHFEGKMDLFLASYRNENV</sequence>
<dbReference type="EMBL" id="JAQLXO010000009">
    <property type="protein sequence ID" value="MDB7982456.1"/>
    <property type="molecule type" value="Genomic_DNA"/>
</dbReference>
<evidence type="ECO:0000313" key="1">
    <source>
        <dbReference type="EMBL" id="MDB7982456.1"/>
    </source>
</evidence>
<dbReference type="RefSeq" id="WP_272002169.1">
    <property type="nucleotide sequence ID" value="NZ_JAQLXO010000009.1"/>
</dbReference>
<gene>
    <name evidence="1" type="ORF">PND82_06470</name>
</gene>
<name>A0AAW6CSK1_9FIRM</name>
<reference evidence="1" key="1">
    <citation type="submission" date="2023-01" db="EMBL/GenBank/DDBJ databases">
        <title>Human gut microbiome strain richness.</title>
        <authorList>
            <person name="Chen-Liaw A."/>
        </authorList>
    </citation>
    <scope>NUCLEOTIDE SEQUENCE</scope>
    <source>
        <strain evidence="1">D8_m1001271B151109d0_201107</strain>
    </source>
</reference>
<organism evidence="1 2">
    <name type="scientific">Faecalicoccus pleomorphus</name>
    <dbReference type="NCBI Taxonomy" id="1323"/>
    <lineage>
        <taxon>Bacteria</taxon>
        <taxon>Bacillati</taxon>
        <taxon>Bacillota</taxon>
        <taxon>Erysipelotrichia</taxon>
        <taxon>Erysipelotrichales</taxon>
        <taxon>Erysipelotrichaceae</taxon>
        <taxon>Faecalicoccus</taxon>
    </lineage>
</organism>
<dbReference type="SUPFAM" id="SSF51182">
    <property type="entry name" value="RmlC-like cupins"/>
    <property type="match status" value="1"/>
</dbReference>
<dbReference type="Proteomes" id="UP001212981">
    <property type="component" value="Unassembled WGS sequence"/>
</dbReference>
<protein>
    <submittedName>
        <fullName evidence="1">Class I mannose-6-phosphate isomerase</fullName>
    </submittedName>
</protein>
<proteinExistence type="predicted"/>
<comment type="caution">
    <text evidence="1">The sequence shown here is derived from an EMBL/GenBank/DDBJ whole genome shotgun (WGS) entry which is preliminary data.</text>
</comment>
<dbReference type="InterPro" id="IPR011051">
    <property type="entry name" value="RmlC_Cupin_sf"/>
</dbReference>
<dbReference type="GO" id="GO:0016853">
    <property type="term" value="F:isomerase activity"/>
    <property type="evidence" value="ECO:0007669"/>
    <property type="project" value="UniProtKB-KW"/>
</dbReference>
<dbReference type="CDD" id="cd07010">
    <property type="entry name" value="cupin_PMI_type_I_N_bac"/>
    <property type="match status" value="1"/>
</dbReference>
<dbReference type="InterPro" id="IPR014710">
    <property type="entry name" value="RmlC-like_jellyroll"/>
</dbReference>
<keyword evidence="1" id="KW-0413">Isomerase</keyword>
<dbReference type="Gene3D" id="2.60.120.10">
    <property type="entry name" value="Jelly Rolls"/>
    <property type="match status" value="2"/>
</dbReference>
<dbReference type="AlphaFoldDB" id="A0AAW6CSK1"/>